<organism evidence="2 3">
    <name type="scientific">Vitrella brassicaformis (strain CCMP3155)</name>
    <dbReference type="NCBI Taxonomy" id="1169540"/>
    <lineage>
        <taxon>Eukaryota</taxon>
        <taxon>Sar</taxon>
        <taxon>Alveolata</taxon>
        <taxon>Colpodellida</taxon>
        <taxon>Vitrellaceae</taxon>
        <taxon>Vitrella</taxon>
    </lineage>
</organism>
<evidence type="ECO:0000256" key="1">
    <source>
        <dbReference type="SAM" id="MobiDB-lite"/>
    </source>
</evidence>
<evidence type="ECO:0000313" key="3">
    <source>
        <dbReference type="Proteomes" id="UP000041254"/>
    </source>
</evidence>
<reference evidence="2 3" key="1">
    <citation type="submission" date="2014-11" db="EMBL/GenBank/DDBJ databases">
        <authorList>
            <person name="Zhu J."/>
            <person name="Qi W."/>
            <person name="Song R."/>
        </authorList>
    </citation>
    <scope>NUCLEOTIDE SEQUENCE [LARGE SCALE GENOMIC DNA]</scope>
</reference>
<dbReference type="VEuPathDB" id="CryptoDB:Vbra_8912"/>
<dbReference type="InterPro" id="IPR036412">
    <property type="entry name" value="HAD-like_sf"/>
</dbReference>
<dbReference type="SUPFAM" id="SSF56784">
    <property type="entry name" value="HAD-like"/>
    <property type="match status" value="1"/>
</dbReference>
<dbReference type="AlphaFoldDB" id="A0A0G4FAH6"/>
<accession>A0A0G4FAH6</accession>
<dbReference type="InParanoid" id="A0A0G4FAH6"/>
<gene>
    <name evidence="2" type="ORF">Vbra_8912</name>
</gene>
<dbReference type="OrthoDB" id="445404at2759"/>
<protein>
    <submittedName>
        <fullName evidence="2">Uncharacterized protein</fullName>
    </submittedName>
</protein>
<feature type="compositionally biased region" description="Pro residues" evidence="1">
    <location>
        <begin position="270"/>
        <end position="300"/>
    </location>
</feature>
<feature type="region of interest" description="Disordered" evidence="1">
    <location>
        <begin position="270"/>
        <end position="332"/>
    </location>
</feature>
<proteinExistence type="predicted"/>
<name>A0A0G4FAH6_VITBC</name>
<sequence length="355" mass="38502">MKFGVYMLGESAAAGGKQPQQPHGREGTLAASPALQMVPMVQGGFKLYIFDWDDTLFPTSFFSNAGPSPAPLQSGEAALAVIRRAHEDGRVMIISNGSPGWLTTCLAQSGYEKVRTFLTANQIPVVSARRHADLCGRADPRLSYTGGCFADALKVVEDGASTFVGGGVVRKVKMLPTPTEQLLTLQREGIVRQWDKMIGQTHSENLVLDTRFSRRRQAAIAELYADIRRTTDTYLRKDPGHNKGRPIACPPTINPANLLRRVSLWPSPLLAPAPPSTPQAVPPPSPPDTPLPTPLRLAPPKPKRPQITVVSEEAGTEEAATQQPAAKRARKAVSHLQRTSFLEANKPGRLFGWKG</sequence>
<feature type="compositionally biased region" description="Low complexity" evidence="1">
    <location>
        <begin position="317"/>
        <end position="326"/>
    </location>
</feature>
<dbReference type="Proteomes" id="UP000041254">
    <property type="component" value="Unassembled WGS sequence"/>
</dbReference>
<evidence type="ECO:0000313" key="2">
    <source>
        <dbReference type="EMBL" id="CEM09901.1"/>
    </source>
</evidence>
<dbReference type="EMBL" id="CDMY01000397">
    <property type="protein sequence ID" value="CEM09901.1"/>
    <property type="molecule type" value="Genomic_DNA"/>
</dbReference>
<keyword evidence="3" id="KW-1185">Reference proteome</keyword>